<evidence type="ECO:0000313" key="2">
    <source>
        <dbReference type="EMBL" id="CAH1645305.1"/>
    </source>
</evidence>
<feature type="region of interest" description="Disordered" evidence="1">
    <location>
        <begin position="203"/>
        <end position="226"/>
    </location>
</feature>
<dbReference type="EMBL" id="LR824537">
    <property type="protein sequence ID" value="CAH1645305.1"/>
    <property type="molecule type" value="Genomic_DNA"/>
</dbReference>
<feature type="region of interest" description="Disordered" evidence="1">
    <location>
        <begin position="249"/>
        <end position="317"/>
    </location>
</feature>
<protein>
    <submittedName>
        <fullName evidence="2">Uncharacterized protein</fullName>
    </submittedName>
</protein>
<feature type="compositionally biased region" description="Acidic residues" evidence="1">
    <location>
        <begin position="301"/>
        <end position="310"/>
    </location>
</feature>
<accession>A0A9P0N8E8</accession>
<proteinExistence type="predicted"/>
<evidence type="ECO:0000313" key="3">
    <source>
        <dbReference type="Proteomes" id="UP001153321"/>
    </source>
</evidence>
<keyword evidence="3" id="KW-1185">Reference proteome</keyword>
<organism evidence="2 3">
    <name type="scientific">Spodoptera littoralis</name>
    <name type="common">Egyptian cotton leafworm</name>
    <dbReference type="NCBI Taxonomy" id="7109"/>
    <lineage>
        <taxon>Eukaryota</taxon>
        <taxon>Metazoa</taxon>
        <taxon>Ecdysozoa</taxon>
        <taxon>Arthropoda</taxon>
        <taxon>Hexapoda</taxon>
        <taxon>Insecta</taxon>
        <taxon>Pterygota</taxon>
        <taxon>Neoptera</taxon>
        <taxon>Endopterygota</taxon>
        <taxon>Lepidoptera</taxon>
        <taxon>Glossata</taxon>
        <taxon>Ditrysia</taxon>
        <taxon>Noctuoidea</taxon>
        <taxon>Noctuidae</taxon>
        <taxon>Amphipyrinae</taxon>
        <taxon>Spodoptera</taxon>
    </lineage>
</organism>
<name>A0A9P0N8E8_SPOLI</name>
<dbReference type="AlphaFoldDB" id="A0A9P0N8E8"/>
<evidence type="ECO:0000256" key="1">
    <source>
        <dbReference type="SAM" id="MobiDB-lite"/>
    </source>
</evidence>
<dbReference type="Proteomes" id="UP001153321">
    <property type="component" value="Chromosome 6"/>
</dbReference>
<sequence length="378" mass="43789">MDSVQIHLRHDVLSCCKYFLYRQGRVKYHCPLIRSIEWCLWVLHCEMRALLAISLCLVCFTDQSYATFADFMNNLPSEIATAFSSAWDSISDAIKKPVRIKRLGHGEHKTFTTTTDEPIYRHRRIMMRRAKTTPDFGHFEYSEATTVGLKVTLPLLLAPSFKNYNEWSDMQRAYFTRHNHIRRLRVKNKNLIEEDVLNWIQDSPTSAPDGPTWAPDGPTWAPDGPTWAPDDPTWAPDVSTWAPDGLTWEPDGPTWAPDDPTWAPDGPTWAPDSPTWEPDVTTWAPDGPTWEPDVSTRTDQTPDDDDDDDDKTSYDYTKEEKRKIHHLLYSMAKKKFSKLNKLHTRKNDPKLGLCKFLSRLYTSNYDHYSQNRRGDTAY</sequence>
<gene>
    <name evidence="2" type="ORF">SPLIT_LOCUS10658</name>
</gene>
<reference evidence="2" key="1">
    <citation type="submission" date="2022-02" db="EMBL/GenBank/DDBJ databases">
        <authorList>
            <person name="King R."/>
        </authorList>
    </citation>
    <scope>NUCLEOTIDE SEQUENCE</scope>
</reference>